<dbReference type="InterPro" id="IPR051489">
    <property type="entry name" value="ADAM_Metalloproteinase"/>
</dbReference>
<dbReference type="GO" id="GO:0007219">
    <property type="term" value="P:Notch signaling pathway"/>
    <property type="evidence" value="ECO:0007669"/>
    <property type="project" value="TreeGrafter"/>
</dbReference>
<organism evidence="3 4">
    <name type="scientific">Glossina brevipalpis</name>
    <dbReference type="NCBI Taxonomy" id="37001"/>
    <lineage>
        <taxon>Eukaryota</taxon>
        <taxon>Metazoa</taxon>
        <taxon>Ecdysozoa</taxon>
        <taxon>Arthropoda</taxon>
        <taxon>Hexapoda</taxon>
        <taxon>Insecta</taxon>
        <taxon>Pterygota</taxon>
        <taxon>Neoptera</taxon>
        <taxon>Endopterygota</taxon>
        <taxon>Diptera</taxon>
        <taxon>Brachycera</taxon>
        <taxon>Muscomorpha</taxon>
        <taxon>Hippoboscoidea</taxon>
        <taxon>Glossinidae</taxon>
        <taxon>Glossina</taxon>
    </lineage>
</organism>
<dbReference type="Pfam" id="PF00200">
    <property type="entry name" value="Disintegrin"/>
    <property type="match status" value="1"/>
</dbReference>
<dbReference type="InterPro" id="IPR036436">
    <property type="entry name" value="Disintegrin_dom_sf"/>
</dbReference>
<comment type="caution">
    <text evidence="1">Lacks conserved residue(s) required for the propagation of feature annotation.</text>
</comment>
<dbReference type="FunFam" id="4.10.70.10:FF:000002">
    <property type="entry name" value="disintegrin and metalloproteinase domain-containing protein 10"/>
    <property type="match status" value="1"/>
</dbReference>
<evidence type="ECO:0000259" key="2">
    <source>
        <dbReference type="PROSITE" id="PS50214"/>
    </source>
</evidence>
<protein>
    <recommendedName>
        <fullName evidence="2">Disintegrin domain-containing protein</fullName>
    </recommendedName>
</protein>
<dbReference type="AlphaFoldDB" id="A0A1A9WTG1"/>
<dbReference type="Gene3D" id="4.10.70.10">
    <property type="entry name" value="Disintegrin domain"/>
    <property type="match status" value="1"/>
</dbReference>
<dbReference type="Proteomes" id="UP000091820">
    <property type="component" value="Unassembled WGS sequence"/>
</dbReference>
<dbReference type="GO" id="GO:0005886">
    <property type="term" value="C:plasma membrane"/>
    <property type="evidence" value="ECO:0007669"/>
    <property type="project" value="TreeGrafter"/>
</dbReference>
<dbReference type="InterPro" id="IPR024079">
    <property type="entry name" value="MetalloPept_cat_dom_sf"/>
</dbReference>
<name>A0A1A9WTG1_9MUSC</name>
<dbReference type="Gene3D" id="3.40.390.10">
    <property type="entry name" value="Collagenase (Catalytic Domain)"/>
    <property type="match status" value="1"/>
</dbReference>
<reference evidence="4" key="1">
    <citation type="submission" date="2014-03" db="EMBL/GenBank/DDBJ databases">
        <authorList>
            <person name="Aksoy S."/>
            <person name="Warren W."/>
            <person name="Wilson R.K."/>
        </authorList>
    </citation>
    <scope>NUCLEOTIDE SEQUENCE [LARGE SCALE GENOMIC DNA]</scope>
    <source>
        <strain evidence="4">IAEA</strain>
    </source>
</reference>
<dbReference type="GO" id="GO:0006509">
    <property type="term" value="P:membrane protein ectodomain proteolysis"/>
    <property type="evidence" value="ECO:0007669"/>
    <property type="project" value="TreeGrafter"/>
</dbReference>
<proteinExistence type="predicted"/>
<reference evidence="3" key="2">
    <citation type="submission" date="2020-05" db="UniProtKB">
        <authorList>
            <consortium name="EnsemblMetazoa"/>
        </authorList>
    </citation>
    <scope>IDENTIFICATION</scope>
    <source>
        <strain evidence="3">IAEA</strain>
    </source>
</reference>
<dbReference type="InterPro" id="IPR049038">
    <property type="entry name" value="ADAM10_Cys-rich"/>
</dbReference>
<evidence type="ECO:0000313" key="3">
    <source>
        <dbReference type="EnsemblMetazoa" id="GBRI031360-PA"/>
    </source>
</evidence>
<evidence type="ECO:0000313" key="4">
    <source>
        <dbReference type="Proteomes" id="UP000091820"/>
    </source>
</evidence>
<keyword evidence="4" id="KW-1185">Reference proteome</keyword>
<dbReference type="GO" id="GO:0004222">
    <property type="term" value="F:metalloendopeptidase activity"/>
    <property type="evidence" value="ECO:0007669"/>
    <property type="project" value="TreeGrafter"/>
</dbReference>
<dbReference type="EnsemblMetazoa" id="GBRI031360-RA">
    <property type="protein sequence ID" value="GBRI031360-PA"/>
    <property type="gene ID" value="GBRI031360"/>
</dbReference>
<dbReference type="PANTHER" id="PTHR45702:SF3">
    <property type="entry name" value="KUZBANIAN-LIKE, ISOFORM A"/>
    <property type="match status" value="1"/>
</dbReference>
<evidence type="ECO:0000256" key="1">
    <source>
        <dbReference type="PROSITE-ProRule" id="PRU00068"/>
    </source>
</evidence>
<dbReference type="Pfam" id="PF21299">
    <property type="entry name" value="ADAM10_Cys-rich"/>
    <property type="match status" value="1"/>
</dbReference>
<accession>A0A1A9WTG1</accession>
<feature type="domain" description="Disintegrin" evidence="2">
    <location>
        <begin position="83"/>
        <end position="179"/>
    </location>
</feature>
<dbReference type="STRING" id="37001.A0A1A9WTG1"/>
<dbReference type="InterPro" id="IPR001762">
    <property type="entry name" value="Disintegrin_dom"/>
</dbReference>
<sequence>MITISSEINSNHHSVYYPFVNVKHDPEQCTPGGEDGNYIMFARATSGDKKNNNKFSPCSLKSIEPVLNAKARSPKGCFTEPQTSICGNGVVEPGEQCDCGWEEDCKDSCCFPMSRHSRSDEKPCTLTPKAMCSPSQGPCCTGNCKLKFGDKCRDDNGCRDPSFCDGRMPQCPPSVNKPNKTICNKEFVCYMGECTGSICLAYGLESCQCIPGPKDDKIKSCELCCKLPGEDNPCRSSFEWNEPPFDVPDMYAKPGTPCNDYNG</sequence>
<dbReference type="SMART" id="SM00050">
    <property type="entry name" value="DISIN"/>
    <property type="match status" value="1"/>
</dbReference>
<dbReference type="VEuPathDB" id="VectorBase:GBRI031360"/>
<dbReference type="SUPFAM" id="SSF55486">
    <property type="entry name" value="Metalloproteases ('zincins'), catalytic domain"/>
    <property type="match status" value="1"/>
</dbReference>
<dbReference type="PROSITE" id="PS50214">
    <property type="entry name" value="DISINTEGRIN_2"/>
    <property type="match status" value="1"/>
</dbReference>
<dbReference type="SUPFAM" id="SSF57552">
    <property type="entry name" value="Blood coagulation inhibitor (disintegrin)"/>
    <property type="match status" value="1"/>
</dbReference>
<dbReference type="PANTHER" id="PTHR45702">
    <property type="entry name" value="ADAM10/ADAM17 METALLOPEPTIDASE FAMILY MEMBER"/>
    <property type="match status" value="1"/>
</dbReference>